<feature type="transmembrane region" description="Helical" evidence="1">
    <location>
        <begin position="12"/>
        <end position="29"/>
    </location>
</feature>
<evidence type="ECO:0000313" key="3">
    <source>
        <dbReference type="Proteomes" id="UP000767446"/>
    </source>
</evidence>
<sequence>MNQFLRSYGSIFRWLFLFLLPVTLVVYVLRGFGVLAGIPGGIILCLVISTLITGIIYGIDQTKRF</sequence>
<comment type="caution">
    <text evidence="2">The sequence shown here is derived from an EMBL/GenBank/DDBJ whole genome shotgun (WGS) entry which is preliminary data.</text>
</comment>
<keyword evidence="1" id="KW-1133">Transmembrane helix</keyword>
<organism evidence="2 3">
    <name type="scientific">Gomphosphaeria aponina SAG 52.96 = DSM 107014</name>
    <dbReference type="NCBI Taxonomy" id="1521640"/>
    <lineage>
        <taxon>Bacteria</taxon>
        <taxon>Bacillati</taxon>
        <taxon>Cyanobacteriota</taxon>
        <taxon>Cyanophyceae</taxon>
        <taxon>Oscillatoriophycideae</taxon>
        <taxon>Chroococcales</taxon>
        <taxon>Gomphosphaeriaceae</taxon>
        <taxon>Gomphosphaeria</taxon>
    </lineage>
</organism>
<proteinExistence type="predicted"/>
<protein>
    <submittedName>
        <fullName evidence="2">Uncharacterized protein</fullName>
    </submittedName>
</protein>
<accession>A0A941GUL6</accession>
<evidence type="ECO:0000313" key="2">
    <source>
        <dbReference type="EMBL" id="MBR8827373.1"/>
    </source>
</evidence>
<name>A0A941GUL6_9CHRO</name>
<reference evidence="2" key="1">
    <citation type="submission" date="2021-02" db="EMBL/GenBank/DDBJ databases">
        <title>Metagenome analyses of Stigonema ocellatum DSM 106950, Chlorogloea purpurea SAG 13.99 and Gomphosphaeria aponina DSM 107014.</title>
        <authorList>
            <person name="Marter P."/>
            <person name="Huang S."/>
        </authorList>
    </citation>
    <scope>NUCLEOTIDE SEQUENCE</scope>
    <source>
        <strain evidence="2">JP213</strain>
    </source>
</reference>
<dbReference type="Proteomes" id="UP000767446">
    <property type="component" value="Unassembled WGS sequence"/>
</dbReference>
<gene>
    <name evidence="2" type="ORF">DSM107014_05620</name>
</gene>
<dbReference type="EMBL" id="JADQBC010000028">
    <property type="protein sequence ID" value="MBR8827373.1"/>
    <property type="molecule type" value="Genomic_DNA"/>
</dbReference>
<feature type="transmembrane region" description="Helical" evidence="1">
    <location>
        <begin position="35"/>
        <end position="59"/>
    </location>
</feature>
<dbReference type="AlphaFoldDB" id="A0A941GUL6"/>
<keyword evidence="1" id="KW-0472">Membrane</keyword>
<keyword evidence="1" id="KW-0812">Transmembrane</keyword>
<evidence type="ECO:0000256" key="1">
    <source>
        <dbReference type="SAM" id="Phobius"/>
    </source>
</evidence>